<protein>
    <submittedName>
        <fullName evidence="1">Uncharacterized protein</fullName>
    </submittedName>
</protein>
<sequence>MMKIDKNVSFSEIIWLVLMISTINRERVSFFNTF</sequence>
<organism evidence="1">
    <name type="scientific">marine sediment metagenome</name>
    <dbReference type="NCBI Taxonomy" id="412755"/>
    <lineage>
        <taxon>unclassified sequences</taxon>
        <taxon>metagenomes</taxon>
        <taxon>ecological metagenomes</taxon>
    </lineage>
</organism>
<gene>
    <name evidence="1" type="ORF">LCGC14_0266760</name>
</gene>
<accession>A0A0F9X575</accession>
<evidence type="ECO:0000313" key="1">
    <source>
        <dbReference type="EMBL" id="KKN86713.1"/>
    </source>
</evidence>
<dbReference type="EMBL" id="LAZR01000145">
    <property type="protein sequence ID" value="KKN86713.1"/>
    <property type="molecule type" value="Genomic_DNA"/>
</dbReference>
<proteinExistence type="predicted"/>
<dbReference type="AlphaFoldDB" id="A0A0F9X575"/>
<name>A0A0F9X575_9ZZZZ</name>
<reference evidence="1" key="1">
    <citation type="journal article" date="2015" name="Nature">
        <title>Complex archaea that bridge the gap between prokaryotes and eukaryotes.</title>
        <authorList>
            <person name="Spang A."/>
            <person name="Saw J.H."/>
            <person name="Jorgensen S.L."/>
            <person name="Zaremba-Niedzwiedzka K."/>
            <person name="Martijn J."/>
            <person name="Lind A.E."/>
            <person name="van Eijk R."/>
            <person name="Schleper C."/>
            <person name="Guy L."/>
            <person name="Ettema T.J."/>
        </authorList>
    </citation>
    <scope>NUCLEOTIDE SEQUENCE</scope>
</reference>
<comment type="caution">
    <text evidence="1">The sequence shown here is derived from an EMBL/GenBank/DDBJ whole genome shotgun (WGS) entry which is preliminary data.</text>
</comment>